<comment type="caution">
    <text evidence="5">The sequence shown here is derived from an EMBL/GenBank/DDBJ whole genome shotgun (WGS) entry which is preliminary data.</text>
</comment>
<evidence type="ECO:0000259" key="4">
    <source>
        <dbReference type="SMART" id="SM00047"/>
    </source>
</evidence>
<keyword evidence="6" id="KW-1185">Reference proteome</keyword>
<organism evidence="5 6">
    <name type="scientific">Aquibacillus salsiterrae</name>
    <dbReference type="NCBI Taxonomy" id="2950439"/>
    <lineage>
        <taxon>Bacteria</taxon>
        <taxon>Bacillati</taxon>
        <taxon>Bacillota</taxon>
        <taxon>Bacilli</taxon>
        <taxon>Bacillales</taxon>
        <taxon>Bacillaceae</taxon>
        <taxon>Aquibacillus</taxon>
    </lineage>
</organism>
<dbReference type="Gene3D" id="2.60.40.1220">
    <property type="match status" value="1"/>
</dbReference>
<dbReference type="InterPro" id="IPR051056">
    <property type="entry name" value="Glycosyl_Hydrolase_73"/>
</dbReference>
<protein>
    <submittedName>
        <fullName evidence="5">Glucosaminidase domain-containing protein</fullName>
    </submittedName>
</protein>
<dbReference type="RefSeq" id="WP_272445099.1">
    <property type="nucleotide sequence ID" value="NZ_JAMQKC010000002.1"/>
</dbReference>
<evidence type="ECO:0000256" key="2">
    <source>
        <dbReference type="ARBA" id="ARBA00022801"/>
    </source>
</evidence>
<evidence type="ECO:0000256" key="1">
    <source>
        <dbReference type="ARBA" id="ARBA00022729"/>
    </source>
</evidence>
<dbReference type="Proteomes" id="UP001145069">
    <property type="component" value="Unassembled WGS sequence"/>
</dbReference>
<dbReference type="AlphaFoldDB" id="A0A9X3WFK8"/>
<sequence length="464" mass="52127">MRKQILLALLFTMILSIAITQISSTIVSGESDGKSDQQTIKQWDGKFGVAEDKVWTITFNTKMDGASFTNDNVYVINKETGKKHPITYQLKDDGKALTVTPKEPYAFHQTYTLYIGSTVKSAEEMVMSKAIEMSFFISKPYVVADMSYQPINSFDSLREARANVNPDNQVVMKDGKVRWMKSGIVRTNRFTNIYDSELLTSNSTYVAGQSEMEYVGSTERAIAIRVAGRAGFVSPDDVSLIPTKLIGGNQSFYKNINGDLYHYVFANGEFGVYKYGKSPATINEGETVYSWDGKTFKGKTYSFLNQYNLREKSFATAEQIDAYIKAQKPDSPLIGLGNVFVEMQEKYNINALYLMAHAIHESAWGLSKIAKDKNNLYGIKATDSNPYGNADVFNSFEDSVRYAAQFISSTYLTEGNFRYNGTYLGNKASGMNVKYASDPFWGQKIAGQMYRAEMWMKTNNVIDK</sequence>
<dbReference type="Gene3D" id="1.10.530.10">
    <property type="match status" value="1"/>
</dbReference>
<evidence type="ECO:0000313" key="6">
    <source>
        <dbReference type="Proteomes" id="UP001145069"/>
    </source>
</evidence>
<feature type="signal peptide" evidence="3">
    <location>
        <begin position="1"/>
        <end position="18"/>
    </location>
</feature>
<evidence type="ECO:0000313" key="5">
    <source>
        <dbReference type="EMBL" id="MDC3416116.1"/>
    </source>
</evidence>
<accession>A0A9X3WFK8</accession>
<feature type="domain" description="Mannosyl-glycoprotein endo-beta-N-acetylglucosamidase-like" evidence="4">
    <location>
        <begin position="325"/>
        <end position="460"/>
    </location>
</feature>
<dbReference type="PANTHER" id="PTHR33308:SF9">
    <property type="entry name" value="PEPTIDOGLYCAN HYDROLASE FLGJ"/>
    <property type="match status" value="1"/>
</dbReference>
<proteinExistence type="predicted"/>
<gene>
    <name evidence="5" type="ORF">NC799_04205</name>
</gene>
<reference evidence="5" key="1">
    <citation type="submission" date="2022-06" db="EMBL/GenBank/DDBJ databases">
        <title>Aquibacillus sp. a new bacterium isolated from soil saline samples.</title>
        <authorList>
            <person name="Galisteo C."/>
            <person name="De La Haba R."/>
            <person name="Sanchez-Porro C."/>
            <person name="Ventosa A."/>
        </authorList>
    </citation>
    <scope>NUCLEOTIDE SEQUENCE</scope>
    <source>
        <strain evidence="5">3ASR75-54</strain>
    </source>
</reference>
<dbReference type="InterPro" id="IPR032812">
    <property type="entry name" value="SbsA_Ig"/>
</dbReference>
<dbReference type="SMART" id="SM00047">
    <property type="entry name" value="LYZ2"/>
    <property type="match status" value="1"/>
</dbReference>
<dbReference type="Pfam" id="PF13205">
    <property type="entry name" value="Big_5"/>
    <property type="match status" value="1"/>
</dbReference>
<dbReference type="InterPro" id="IPR002901">
    <property type="entry name" value="MGlyc_endo_b_GlcNAc-like_dom"/>
</dbReference>
<dbReference type="PANTHER" id="PTHR33308">
    <property type="entry name" value="PEPTIDOGLYCAN HYDROLASE FLGJ"/>
    <property type="match status" value="1"/>
</dbReference>
<keyword evidence="1 3" id="KW-0732">Signal</keyword>
<evidence type="ECO:0000256" key="3">
    <source>
        <dbReference type="SAM" id="SignalP"/>
    </source>
</evidence>
<dbReference type="Pfam" id="PF01832">
    <property type="entry name" value="Glucosaminidase"/>
    <property type="match status" value="1"/>
</dbReference>
<dbReference type="GO" id="GO:0004040">
    <property type="term" value="F:amidase activity"/>
    <property type="evidence" value="ECO:0007669"/>
    <property type="project" value="InterPro"/>
</dbReference>
<dbReference type="InterPro" id="IPR014755">
    <property type="entry name" value="Cu-Rt/internalin_Ig-like"/>
</dbReference>
<keyword evidence="2" id="KW-0378">Hydrolase</keyword>
<name>A0A9X3WFK8_9BACI</name>
<feature type="chain" id="PRO_5040760647" evidence="3">
    <location>
        <begin position="19"/>
        <end position="464"/>
    </location>
</feature>
<dbReference type="EMBL" id="JAMQKC010000002">
    <property type="protein sequence ID" value="MDC3416116.1"/>
    <property type="molecule type" value="Genomic_DNA"/>
</dbReference>